<accession>A0A8H5ZZE0</accession>
<gene>
    <name evidence="2" type="ORF">ETB97_007103</name>
</gene>
<reference evidence="2 3" key="1">
    <citation type="submission" date="2019-04" db="EMBL/GenBank/DDBJ databases">
        <title>Aspergillus burnettii sp. nov., novel species from soil in southeast Queensland.</title>
        <authorList>
            <person name="Gilchrist C.L.M."/>
            <person name="Pitt J.I."/>
            <person name="Lange L."/>
            <person name="Lacey H.J."/>
            <person name="Vuong D."/>
            <person name="Midgley D.J."/>
            <person name="Greenfield P."/>
            <person name="Bradbury M."/>
            <person name="Lacey E."/>
            <person name="Busk P.K."/>
            <person name="Pilgaard B."/>
            <person name="Chooi Y.H."/>
            <person name="Piggott A.M."/>
        </authorList>
    </citation>
    <scope>NUCLEOTIDE SEQUENCE [LARGE SCALE GENOMIC DNA]</scope>
    <source>
        <strain evidence="2 3">FRR 5400</strain>
    </source>
</reference>
<feature type="region of interest" description="Disordered" evidence="1">
    <location>
        <begin position="1"/>
        <end position="25"/>
    </location>
</feature>
<organism evidence="2 3">
    <name type="scientific">Petromyces alliaceus</name>
    <name type="common">Aspergillus alliaceus</name>
    <dbReference type="NCBI Taxonomy" id="209559"/>
    <lineage>
        <taxon>Eukaryota</taxon>
        <taxon>Fungi</taxon>
        <taxon>Dikarya</taxon>
        <taxon>Ascomycota</taxon>
        <taxon>Pezizomycotina</taxon>
        <taxon>Eurotiomycetes</taxon>
        <taxon>Eurotiomycetidae</taxon>
        <taxon>Eurotiales</taxon>
        <taxon>Aspergillaceae</taxon>
        <taxon>Aspergillus</taxon>
        <taxon>Aspergillus subgen. Circumdati</taxon>
    </lineage>
</organism>
<proteinExistence type="predicted"/>
<keyword evidence="3" id="KW-1185">Reference proteome</keyword>
<feature type="compositionally biased region" description="Basic and acidic residues" evidence="1">
    <location>
        <begin position="1"/>
        <end position="19"/>
    </location>
</feature>
<name>A0A8H5ZZE0_PETAA</name>
<sequence>MLSNKRESQQHRNQGKETFSKQNAPMAPNLQIAVYDTIPISPDADVIETGKNRIRELASTSQKMTPQNEQVVGNEKGGYFMDLLMGMKGEISGLEIHTVKSQNTYLLTRAAELKSHNANLGAHNADLDARVTRLESQNKGLLAFQNHFFSVRERAFAAFLRDYCREHGAKGHSQTRSARPKLGSEIRSRISQLNRSIIHGGLAEIDALMFQERRPAEELPDFEHVYGLRPSIIIEIASKGYKDILNLLNAAGGFHLQGVRLKNQERDIFDHVTQLVAEGKFKEADEASREFPFEEGSIAGEIITEVEVDDD</sequence>
<evidence type="ECO:0000256" key="1">
    <source>
        <dbReference type="SAM" id="MobiDB-lite"/>
    </source>
</evidence>
<dbReference type="EMBL" id="SPNV01000307">
    <property type="protein sequence ID" value="KAF5856603.1"/>
    <property type="molecule type" value="Genomic_DNA"/>
</dbReference>
<evidence type="ECO:0000313" key="3">
    <source>
        <dbReference type="Proteomes" id="UP000541154"/>
    </source>
</evidence>
<dbReference type="AlphaFoldDB" id="A0A8H5ZZE0"/>
<dbReference type="Proteomes" id="UP000541154">
    <property type="component" value="Unassembled WGS sequence"/>
</dbReference>
<protein>
    <submittedName>
        <fullName evidence="2">Uncharacterized protein</fullName>
    </submittedName>
</protein>
<evidence type="ECO:0000313" key="2">
    <source>
        <dbReference type="EMBL" id="KAF5856603.1"/>
    </source>
</evidence>
<comment type="caution">
    <text evidence="2">The sequence shown here is derived from an EMBL/GenBank/DDBJ whole genome shotgun (WGS) entry which is preliminary data.</text>
</comment>